<keyword evidence="1 3" id="KW-0728">SH3 domain</keyword>
<evidence type="ECO:0000313" key="6">
    <source>
        <dbReference type="Ensembl" id="ENSPLAP00000021885.1"/>
    </source>
</evidence>
<dbReference type="GO" id="GO:0005737">
    <property type="term" value="C:cytoplasm"/>
    <property type="evidence" value="ECO:0007669"/>
    <property type="project" value="TreeGrafter"/>
</dbReference>
<evidence type="ECO:0000256" key="2">
    <source>
        <dbReference type="ARBA" id="ARBA00022468"/>
    </source>
</evidence>
<dbReference type="InterPro" id="IPR036028">
    <property type="entry name" value="SH3-like_dom_sf"/>
</dbReference>
<dbReference type="PROSITE" id="PS50002">
    <property type="entry name" value="SH3"/>
    <property type="match status" value="1"/>
</dbReference>
<dbReference type="Proteomes" id="UP000261500">
    <property type="component" value="Unplaced"/>
</dbReference>
<proteinExistence type="predicted"/>
<dbReference type="PANTHER" id="PTHR23176:SF129">
    <property type="entry name" value="RHO GTPASE ACTIVATING PROTEIN AT 16F, ISOFORM E-RELATED"/>
    <property type="match status" value="1"/>
</dbReference>
<dbReference type="PANTHER" id="PTHR23176">
    <property type="entry name" value="RHO/RAC/CDC GTPASE-ACTIVATING PROTEIN"/>
    <property type="match status" value="1"/>
</dbReference>
<reference evidence="6" key="1">
    <citation type="submission" date="2025-08" db="UniProtKB">
        <authorList>
            <consortium name="Ensembl"/>
        </authorList>
    </citation>
    <scope>IDENTIFICATION</scope>
</reference>
<dbReference type="AlphaFoldDB" id="A0A3B3V7Y7"/>
<reference evidence="6" key="2">
    <citation type="submission" date="2025-09" db="UniProtKB">
        <authorList>
            <consortium name="Ensembl"/>
        </authorList>
    </citation>
    <scope>IDENTIFICATION</scope>
</reference>
<evidence type="ECO:0000256" key="1">
    <source>
        <dbReference type="ARBA" id="ARBA00022443"/>
    </source>
</evidence>
<evidence type="ECO:0000256" key="4">
    <source>
        <dbReference type="SAM" id="MobiDB-lite"/>
    </source>
</evidence>
<dbReference type="SUPFAM" id="SSF50044">
    <property type="entry name" value="SH3-domain"/>
    <property type="match status" value="1"/>
</dbReference>
<feature type="region of interest" description="Disordered" evidence="4">
    <location>
        <begin position="133"/>
        <end position="173"/>
    </location>
</feature>
<feature type="compositionally biased region" description="Basic and acidic residues" evidence="4">
    <location>
        <begin position="158"/>
        <end position="173"/>
    </location>
</feature>
<dbReference type="InterPro" id="IPR001452">
    <property type="entry name" value="SH3_domain"/>
</dbReference>
<keyword evidence="2" id="KW-0343">GTPase activation</keyword>
<evidence type="ECO:0000313" key="7">
    <source>
        <dbReference type="Proteomes" id="UP000261500"/>
    </source>
</evidence>
<keyword evidence="7" id="KW-1185">Reference proteome</keyword>
<organism evidence="6 7">
    <name type="scientific">Poecilia latipinna</name>
    <name type="common">sailfin molly</name>
    <dbReference type="NCBI Taxonomy" id="48699"/>
    <lineage>
        <taxon>Eukaryota</taxon>
        <taxon>Metazoa</taxon>
        <taxon>Chordata</taxon>
        <taxon>Craniata</taxon>
        <taxon>Vertebrata</taxon>
        <taxon>Euteleostomi</taxon>
        <taxon>Actinopterygii</taxon>
        <taxon>Neopterygii</taxon>
        <taxon>Teleostei</taxon>
        <taxon>Neoteleostei</taxon>
        <taxon>Acanthomorphata</taxon>
        <taxon>Ovalentaria</taxon>
        <taxon>Atherinomorphae</taxon>
        <taxon>Cyprinodontiformes</taxon>
        <taxon>Poeciliidae</taxon>
        <taxon>Poeciliinae</taxon>
        <taxon>Poecilia</taxon>
    </lineage>
</organism>
<name>A0A3B3V7Y7_9TELE</name>
<dbReference type="GeneTree" id="ENSGT00950000182860"/>
<dbReference type="InterPro" id="IPR050729">
    <property type="entry name" value="Rho-GAP"/>
</dbReference>
<feature type="domain" description="SH3" evidence="5">
    <location>
        <begin position="1"/>
        <end position="62"/>
    </location>
</feature>
<feature type="region of interest" description="Disordered" evidence="4">
    <location>
        <begin position="61"/>
        <end position="116"/>
    </location>
</feature>
<dbReference type="Gene3D" id="2.30.30.40">
    <property type="entry name" value="SH3 Domains"/>
    <property type="match status" value="1"/>
</dbReference>
<dbReference type="STRING" id="48699.ENSPLAP00000021885"/>
<sequence length="173" mass="19540">MAFVLVEFDFEYKAKDGRHICIKPNERYVLVSKTNDHWWRVSKDQDSKPFYIPAEYVKEVSAPPGTSSGPKKTESPKSLTKRKPADATGKNKAVNTTKRTSLDTKTVTHPAVQDDSKETYRFSTFGLNLPAAPVPAELREREGRPLASRRAGTGYKNRLSELGEGRERVKSRR</sequence>
<protein>
    <recommendedName>
        <fullName evidence="5">SH3 domain-containing protein</fullName>
    </recommendedName>
</protein>
<dbReference type="Ensembl" id="ENSPLAT00000009887.1">
    <property type="protein sequence ID" value="ENSPLAP00000021885.1"/>
    <property type="gene ID" value="ENSPLAG00000005944.1"/>
</dbReference>
<dbReference type="Pfam" id="PF00018">
    <property type="entry name" value="SH3_1"/>
    <property type="match status" value="1"/>
</dbReference>
<evidence type="ECO:0000256" key="3">
    <source>
        <dbReference type="PROSITE-ProRule" id="PRU00192"/>
    </source>
</evidence>
<evidence type="ECO:0000259" key="5">
    <source>
        <dbReference type="PROSITE" id="PS50002"/>
    </source>
</evidence>
<accession>A0A3B3V7Y7</accession>
<feature type="compositionally biased region" description="Polar residues" evidence="4">
    <location>
        <begin position="93"/>
        <end position="107"/>
    </location>
</feature>
<dbReference type="SMART" id="SM00326">
    <property type="entry name" value="SH3"/>
    <property type="match status" value="1"/>
</dbReference>
<dbReference type="GO" id="GO:0005096">
    <property type="term" value="F:GTPase activator activity"/>
    <property type="evidence" value="ECO:0007669"/>
    <property type="project" value="UniProtKB-KW"/>
</dbReference>